<dbReference type="Proteomes" id="UP001367771">
    <property type="component" value="Unassembled WGS sequence"/>
</dbReference>
<evidence type="ECO:0000313" key="2">
    <source>
        <dbReference type="Proteomes" id="UP001367771"/>
    </source>
</evidence>
<sequence>MSVFIEYGESPRVRVDDGHVFLEASDGRRVRMKPEVAIKLGRSLEACGTESFINKVLDGNAAPTDFPAPK</sequence>
<evidence type="ECO:0008006" key="3">
    <source>
        <dbReference type="Google" id="ProtNLM"/>
    </source>
</evidence>
<protein>
    <recommendedName>
        <fullName evidence="3">AbrB family transcriptional regulator</fullName>
    </recommendedName>
</protein>
<gene>
    <name evidence="1" type="ORF">V8201_17200</name>
</gene>
<comment type="caution">
    <text evidence="1">The sequence shown here is derived from an EMBL/GenBank/DDBJ whole genome shotgun (WGS) entry which is preliminary data.</text>
</comment>
<reference evidence="1 2" key="1">
    <citation type="journal article" date="2013" name="Int. J. Syst. Evol. Microbiol.">
        <title>Sphingomonas kyungheensis sp. nov., a bacterium with ginsenoside-converting activity isolated from soil of a ginseng field.</title>
        <authorList>
            <person name="Son H.M."/>
            <person name="Yang J.E."/>
            <person name="Park Y."/>
            <person name="Han C.K."/>
            <person name="Kim S.G."/>
            <person name="Kook M."/>
            <person name="Yi T.H."/>
        </authorList>
    </citation>
    <scope>NUCLEOTIDE SEQUENCE [LARGE SCALE GENOMIC DNA]</scope>
    <source>
        <strain evidence="1 2">LMG 26582</strain>
    </source>
</reference>
<dbReference type="RefSeq" id="WP_336546049.1">
    <property type="nucleotide sequence ID" value="NZ_JBBBDM010000014.1"/>
</dbReference>
<accession>A0ABU8H756</accession>
<dbReference type="EMBL" id="JBBBDM010000014">
    <property type="protein sequence ID" value="MEI5688833.1"/>
    <property type="molecule type" value="Genomic_DNA"/>
</dbReference>
<evidence type="ECO:0000313" key="1">
    <source>
        <dbReference type="EMBL" id="MEI5688833.1"/>
    </source>
</evidence>
<organism evidence="1 2">
    <name type="scientific">Sphingomonas kyungheensis</name>
    <dbReference type="NCBI Taxonomy" id="1069987"/>
    <lineage>
        <taxon>Bacteria</taxon>
        <taxon>Pseudomonadati</taxon>
        <taxon>Pseudomonadota</taxon>
        <taxon>Alphaproteobacteria</taxon>
        <taxon>Sphingomonadales</taxon>
        <taxon>Sphingomonadaceae</taxon>
        <taxon>Sphingomonas</taxon>
    </lineage>
</organism>
<proteinExistence type="predicted"/>
<name>A0ABU8H756_9SPHN</name>
<keyword evidence="2" id="KW-1185">Reference proteome</keyword>